<proteinExistence type="predicted"/>
<reference evidence="2" key="1">
    <citation type="submission" date="2022-07" db="EMBL/GenBank/DDBJ databases">
        <title>Genome Sequence of Physisporinus lineatus.</title>
        <authorList>
            <person name="Buettner E."/>
        </authorList>
    </citation>
    <scope>NUCLEOTIDE SEQUENCE</scope>
    <source>
        <strain evidence="2">VT162</strain>
    </source>
</reference>
<dbReference type="Gene3D" id="1.10.510.10">
    <property type="entry name" value="Transferase(Phosphotransferase) domain 1"/>
    <property type="match status" value="1"/>
</dbReference>
<accession>A0AAD5V6H3</accession>
<evidence type="ECO:0000313" key="2">
    <source>
        <dbReference type="EMBL" id="KAJ3487298.1"/>
    </source>
</evidence>
<evidence type="ECO:0000313" key="3">
    <source>
        <dbReference type="Proteomes" id="UP001212997"/>
    </source>
</evidence>
<dbReference type="InterPro" id="IPR011009">
    <property type="entry name" value="Kinase-like_dom_sf"/>
</dbReference>
<dbReference type="Pfam" id="PF07714">
    <property type="entry name" value="PK_Tyr_Ser-Thr"/>
    <property type="match status" value="1"/>
</dbReference>
<gene>
    <name evidence="2" type="ORF">NLI96_g3651</name>
</gene>
<name>A0AAD5V6H3_9APHY</name>
<keyword evidence="3" id="KW-1185">Reference proteome</keyword>
<sequence length="373" mass="41082">MHPNHREDVAIPFPGPPIDSIPPDSSGIYYSCLVRALSTKILERGKNSSLPTGGDDAKGERMCAALSQAIDLPGYGRSAAEQLALGNIKRNALIKLEKDSQILDALRMDDNVLLSTLRREITPKLGRERIQKLRGELARSVLDLLHGLLRSGDIASHRSLRHHLCAFEDDGEYKIILHRAAVRLARDSEMIPSSIIIEGVMLDLIARAKGPVDGGLFSDIFRGTWNGTDVAIKRLRAYATDETGRRDIRRLAGVLAGLSYLHNVNVVHGDLHYGNILIDHDNHARIGIKSPGIGPQTPEYTHFTEFEQTGHGKIPTREVDVFAFGTLCWVMEYGQPQEWSTSTRFTSDAGVSFLPRGKMLAVESVCPPEAEGL</sequence>
<dbReference type="EMBL" id="JANAWD010000096">
    <property type="protein sequence ID" value="KAJ3487298.1"/>
    <property type="molecule type" value="Genomic_DNA"/>
</dbReference>
<feature type="domain" description="Serine-threonine/tyrosine-protein kinase catalytic" evidence="1">
    <location>
        <begin position="254"/>
        <end position="367"/>
    </location>
</feature>
<dbReference type="Proteomes" id="UP001212997">
    <property type="component" value="Unassembled WGS sequence"/>
</dbReference>
<dbReference type="SUPFAM" id="SSF56112">
    <property type="entry name" value="Protein kinase-like (PK-like)"/>
    <property type="match status" value="1"/>
</dbReference>
<organism evidence="2 3">
    <name type="scientific">Meripilus lineatus</name>
    <dbReference type="NCBI Taxonomy" id="2056292"/>
    <lineage>
        <taxon>Eukaryota</taxon>
        <taxon>Fungi</taxon>
        <taxon>Dikarya</taxon>
        <taxon>Basidiomycota</taxon>
        <taxon>Agaricomycotina</taxon>
        <taxon>Agaricomycetes</taxon>
        <taxon>Polyporales</taxon>
        <taxon>Meripilaceae</taxon>
        <taxon>Meripilus</taxon>
    </lineage>
</organism>
<evidence type="ECO:0000259" key="1">
    <source>
        <dbReference type="Pfam" id="PF07714"/>
    </source>
</evidence>
<dbReference type="GO" id="GO:0004672">
    <property type="term" value="F:protein kinase activity"/>
    <property type="evidence" value="ECO:0007669"/>
    <property type="project" value="InterPro"/>
</dbReference>
<dbReference type="AlphaFoldDB" id="A0AAD5V6H3"/>
<comment type="caution">
    <text evidence="2">The sequence shown here is derived from an EMBL/GenBank/DDBJ whole genome shotgun (WGS) entry which is preliminary data.</text>
</comment>
<dbReference type="InterPro" id="IPR001245">
    <property type="entry name" value="Ser-Thr/Tyr_kinase_cat_dom"/>
</dbReference>
<protein>
    <recommendedName>
        <fullName evidence="1">Serine-threonine/tyrosine-protein kinase catalytic domain-containing protein</fullName>
    </recommendedName>
</protein>